<dbReference type="InterPro" id="IPR001881">
    <property type="entry name" value="EGF-like_Ca-bd_dom"/>
</dbReference>
<evidence type="ECO:0000256" key="1">
    <source>
        <dbReference type="ARBA" id="ARBA00022536"/>
    </source>
</evidence>
<dbReference type="PhylomeDB" id="A0A0G4G8Y4"/>
<dbReference type="VEuPathDB" id="CryptoDB:Cvel_575"/>
<dbReference type="InterPro" id="IPR018097">
    <property type="entry name" value="EGF_Ca-bd_CS"/>
</dbReference>
<dbReference type="GO" id="GO:0005509">
    <property type="term" value="F:calcium ion binding"/>
    <property type="evidence" value="ECO:0007669"/>
    <property type="project" value="InterPro"/>
</dbReference>
<name>A0A0G4G8Y4_9ALVE</name>
<evidence type="ECO:0000313" key="7">
    <source>
        <dbReference type="EMBL" id="CEM25275.1"/>
    </source>
</evidence>
<gene>
    <name evidence="7" type="ORF">Cvel_575</name>
</gene>
<dbReference type="PROSITE" id="PS01187">
    <property type="entry name" value="EGF_CA"/>
    <property type="match status" value="1"/>
</dbReference>
<feature type="domain" description="EGF-like" evidence="6">
    <location>
        <begin position="5"/>
        <end position="45"/>
    </location>
</feature>
<keyword evidence="2" id="KW-0732">Signal</keyword>
<dbReference type="PROSITE" id="PS00010">
    <property type="entry name" value="ASX_HYDROXYL"/>
    <property type="match status" value="1"/>
</dbReference>
<dbReference type="EMBL" id="CDMZ01000993">
    <property type="protein sequence ID" value="CEM25275.1"/>
    <property type="molecule type" value="Genomic_DNA"/>
</dbReference>
<accession>A0A0G4G8Y4</accession>
<protein>
    <recommendedName>
        <fullName evidence="6">EGF-like domain-containing protein</fullName>
    </recommendedName>
</protein>
<dbReference type="PROSITE" id="PS50026">
    <property type="entry name" value="EGF_3"/>
    <property type="match status" value="1"/>
</dbReference>
<keyword evidence="3" id="KW-0677">Repeat</keyword>
<evidence type="ECO:0000256" key="3">
    <source>
        <dbReference type="ARBA" id="ARBA00022737"/>
    </source>
</evidence>
<comment type="caution">
    <text evidence="5">Lacks conserved residue(s) required for the propagation of feature annotation.</text>
</comment>
<keyword evidence="1 5" id="KW-0245">EGF-like domain</keyword>
<reference evidence="7" key="1">
    <citation type="submission" date="2014-11" db="EMBL/GenBank/DDBJ databases">
        <authorList>
            <person name="Otto D Thomas"/>
            <person name="Naeem Raeece"/>
        </authorList>
    </citation>
    <scope>NUCLEOTIDE SEQUENCE</scope>
</reference>
<dbReference type="Pfam" id="PF12947">
    <property type="entry name" value="EGF_3"/>
    <property type="match status" value="1"/>
</dbReference>
<dbReference type="Gene3D" id="2.10.25.10">
    <property type="entry name" value="Laminin"/>
    <property type="match status" value="1"/>
</dbReference>
<dbReference type="SMART" id="SM00179">
    <property type="entry name" value="EGF_CA"/>
    <property type="match status" value="1"/>
</dbReference>
<evidence type="ECO:0000256" key="5">
    <source>
        <dbReference type="PROSITE-ProRule" id="PRU00076"/>
    </source>
</evidence>
<dbReference type="InterPro" id="IPR000152">
    <property type="entry name" value="EGF-type_Asp/Asn_hydroxyl_site"/>
</dbReference>
<dbReference type="FunFam" id="2.10.25.10:FF:000038">
    <property type="entry name" value="Fibrillin 2"/>
    <property type="match status" value="1"/>
</dbReference>
<dbReference type="AlphaFoldDB" id="A0A0G4G8Y4"/>
<dbReference type="InterPro" id="IPR000742">
    <property type="entry name" value="EGF"/>
</dbReference>
<evidence type="ECO:0000256" key="2">
    <source>
        <dbReference type="ARBA" id="ARBA00022729"/>
    </source>
</evidence>
<evidence type="ECO:0000259" key="6">
    <source>
        <dbReference type="PROSITE" id="PS50026"/>
    </source>
</evidence>
<keyword evidence="4" id="KW-1015">Disulfide bond</keyword>
<dbReference type="CDD" id="cd00054">
    <property type="entry name" value="EGF_CA"/>
    <property type="match status" value="1"/>
</dbReference>
<evidence type="ECO:0000256" key="4">
    <source>
        <dbReference type="ARBA" id="ARBA00023157"/>
    </source>
</evidence>
<proteinExistence type="predicted"/>
<dbReference type="InterPro" id="IPR024731">
    <property type="entry name" value="NELL2-like_EGF"/>
</dbReference>
<organism evidence="7">
    <name type="scientific">Chromera velia CCMP2878</name>
    <dbReference type="NCBI Taxonomy" id="1169474"/>
    <lineage>
        <taxon>Eukaryota</taxon>
        <taxon>Sar</taxon>
        <taxon>Alveolata</taxon>
        <taxon>Colpodellida</taxon>
        <taxon>Chromeraceae</taxon>
        <taxon>Chromera</taxon>
    </lineage>
</organism>
<sequence>MCAAELDECAAGVHNCDPQATCANTNESFTCTCNAGLDGDGVACGLRVPPADIGRADTAEFTWMNDTDWLFNNVVTIFKNYTGGVCPGEYRVFSPCGWLNNPGKVIHINTNEYITSFLFDGSLESWPWHPSSSSTAGVDTATESEVHIILRIPCYITMAGYSWQALTDGWEDQNPSAMNVSGANSTDGPWTTLHSYSGVTNWDVGEKKIWPADIRLGPFRFFRFTVRRIQNSSPNWASGASAYLYAAAITGNADEMCTTLGAEARKTCFHR</sequence>
<dbReference type="SUPFAM" id="SSF57196">
    <property type="entry name" value="EGF/Laminin"/>
    <property type="match status" value="1"/>
</dbReference>